<proteinExistence type="predicted"/>
<name>A0A0E0A6V6_9ORYZ</name>
<accession>A0A0E0A6V6</accession>
<organism evidence="1">
    <name type="scientific">Oryza glumipatula</name>
    <dbReference type="NCBI Taxonomy" id="40148"/>
    <lineage>
        <taxon>Eukaryota</taxon>
        <taxon>Viridiplantae</taxon>
        <taxon>Streptophyta</taxon>
        <taxon>Embryophyta</taxon>
        <taxon>Tracheophyta</taxon>
        <taxon>Spermatophyta</taxon>
        <taxon>Magnoliopsida</taxon>
        <taxon>Liliopsida</taxon>
        <taxon>Poales</taxon>
        <taxon>Poaceae</taxon>
        <taxon>BOP clade</taxon>
        <taxon>Oryzoideae</taxon>
        <taxon>Oryzeae</taxon>
        <taxon>Oryzinae</taxon>
        <taxon>Oryza</taxon>
    </lineage>
</organism>
<reference evidence="1" key="1">
    <citation type="submission" date="2015-04" db="UniProtKB">
        <authorList>
            <consortium name="EnsemblPlants"/>
        </authorList>
    </citation>
    <scope>IDENTIFICATION</scope>
</reference>
<keyword evidence="2" id="KW-1185">Reference proteome</keyword>
<dbReference type="AlphaFoldDB" id="A0A0E0A6V6"/>
<dbReference type="Proteomes" id="UP000026961">
    <property type="component" value="Chromosome 6"/>
</dbReference>
<dbReference type="HOGENOM" id="CLU_3225444_0_0_1"/>
<evidence type="ECO:0000313" key="1">
    <source>
        <dbReference type="EnsemblPlants" id="OGLUM06G08010.1"/>
    </source>
</evidence>
<evidence type="ECO:0000313" key="2">
    <source>
        <dbReference type="Proteomes" id="UP000026961"/>
    </source>
</evidence>
<protein>
    <submittedName>
        <fullName evidence="1">Uncharacterized protein</fullName>
    </submittedName>
</protein>
<reference evidence="1" key="2">
    <citation type="submission" date="2018-05" db="EMBL/GenBank/DDBJ databases">
        <title>OgluRS3 (Oryza glumaepatula Reference Sequence Version 3).</title>
        <authorList>
            <person name="Zhang J."/>
            <person name="Kudrna D."/>
            <person name="Lee S."/>
            <person name="Talag J."/>
            <person name="Welchert J."/>
            <person name="Wing R.A."/>
        </authorList>
    </citation>
    <scope>NUCLEOTIDE SEQUENCE [LARGE SCALE GENOMIC DNA]</scope>
</reference>
<sequence length="44" mass="5103">MVDDFSSFKIRHFVDTVWMEENCYLISSGALRDARFVDARACSL</sequence>
<dbReference type="EnsemblPlants" id="OGLUM06G08010.1">
    <property type="protein sequence ID" value="OGLUM06G08010.1"/>
    <property type="gene ID" value="OGLUM06G08010"/>
</dbReference>
<dbReference type="Gramene" id="OGLUM06G08010.1">
    <property type="protein sequence ID" value="OGLUM06G08010.1"/>
    <property type="gene ID" value="OGLUM06G08010"/>
</dbReference>